<gene>
    <name evidence="1" type="ORF">Q3M24_14420</name>
</gene>
<reference evidence="1" key="2">
    <citation type="submission" date="2024-06" db="EMBL/GenBank/DDBJ databases">
        <authorList>
            <person name="Plum-Jensen L.E."/>
            <person name="Schramm A."/>
            <person name="Marshall I.P.G."/>
        </authorList>
    </citation>
    <scope>NUCLEOTIDE SEQUENCE</scope>
    <source>
        <strain evidence="1">Rat1</strain>
    </source>
</reference>
<accession>A0AAU8LQF6</accession>
<dbReference type="PANTHER" id="PTHR43434">
    <property type="entry name" value="PHOSPHOGLYCOLATE PHOSPHATASE"/>
    <property type="match status" value="1"/>
</dbReference>
<name>A0AAU8LQF6_9BACT</name>
<dbReference type="SFLD" id="SFLDG01129">
    <property type="entry name" value="C1.5:_HAD__Beta-PGM__Phosphata"/>
    <property type="match status" value="1"/>
</dbReference>
<dbReference type="Pfam" id="PF13419">
    <property type="entry name" value="HAD_2"/>
    <property type="match status" value="1"/>
</dbReference>
<dbReference type="InterPro" id="IPR036412">
    <property type="entry name" value="HAD-like_sf"/>
</dbReference>
<dbReference type="SUPFAM" id="SSF56784">
    <property type="entry name" value="HAD-like"/>
    <property type="match status" value="1"/>
</dbReference>
<reference evidence="1" key="1">
    <citation type="journal article" date="2024" name="Syst. Appl. Microbiol.">
        <title>First single-strain enrichments of Electrothrix cable bacteria, description of E. aestuarii sp. nov. and E. rattekaaiensis sp. nov., and proposal of a cable bacteria taxonomy following the rules of the SeqCode.</title>
        <authorList>
            <person name="Plum-Jensen L.E."/>
            <person name="Schramm A."/>
            <person name="Marshall I.P.G."/>
        </authorList>
    </citation>
    <scope>NUCLEOTIDE SEQUENCE</scope>
    <source>
        <strain evidence="1">Rat1</strain>
    </source>
</reference>
<dbReference type="InterPro" id="IPR023214">
    <property type="entry name" value="HAD_sf"/>
</dbReference>
<dbReference type="InterPro" id="IPR023198">
    <property type="entry name" value="PGP-like_dom2"/>
</dbReference>
<dbReference type="AlphaFoldDB" id="A0AAU8LQF6"/>
<dbReference type="Gene3D" id="1.10.150.240">
    <property type="entry name" value="Putative phosphatase, domain 2"/>
    <property type="match status" value="1"/>
</dbReference>
<dbReference type="GO" id="GO:0008967">
    <property type="term" value="F:phosphoglycolate phosphatase activity"/>
    <property type="evidence" value="ECO:0007669"/>
    <property type="project" value="TreeGrafter"/>
</dbReference>
<evidence type="ECO:0000313" key="1">
    <source>
        <dbReference type="EMBL" id="XCN71506.1"/>
    </source>
</evidence>
<dbReference type="SFLD" id="SFLDS00003">
    <property type="entry name" value="Haloacid_Dehalogenase"/>
    <property type="match status" value="1"/>
</dbReference>
<organism evidence="1">
    <name type="scientific">Candidatus Electrothrix aestuarii</name>
    <dbReference type="NCBI Taxonomy" id="3062594"/>
    <lineage>
        <taxon>Bacteria</taxon>
        <taxon>Pseudomonadati</taxon>
        <taxon>Thermodesulfobacteriota</taxon>
        <taxon>Desulfobulbia</taxon>
        <taxon>Desulfobulbales</taxon>
        <taxon>Desulfobulbaceae</taxon>
        <taxon>Candidatus Electrothrix</taxon>
    </lineage>
</organism>
<keyword evidence="1" id="KW-0378">Hydrolase</keyword>
<dbReference type="InterPro" id="IPR041492">
    <property type="entry name" value="HAD_2"/>
</dbReference>
<dbReference type="PANTHER" id="PTHR43434:SF13">
    <property type="entry name" value="PHOSPHOGLYCOLATE PHOSPHATASE"/>
    <property type="match status" value="1"/>
</dbReference>
<dbReference type="GO" id="GO:0006281">
    <property type="term" value="P:DNA repair"/>
    <property type="evidence" value="ECO:0007669"/>
    <property type="project" value="TreeGrafter"/>
</dbReference>
<dbReference type="EMBL" id="CP159373">
    <property type="protein sequence ID" value="XCN71506.1"/>
    <property type="molecule type" value="Genomic_DNA"/>
</dbReference>
<protein>
    <submittedName>
        <fullName evidence="1">HAD-IA family hydrolase</fullName>
    </submittedName>
</protein>
<dbReference type="InterPro" id="IPR006439">
    <property type="entry name" value="HAD-SF_hydro_IA"/>
</dbReference>
<dbReference type="GO" id="GO:0005829">
    <property type="term" value="C:cytosol"/>
    <property type="evidence" value="ECO:0007669"/>
    <property type="project" value="TreeGrafter"/>
</dbReference>
<dbReference type="NCBIfam" id="TIGR01549">
    <property type="entry name" value="HAD-SF-IA-v1"/>
    <property type="match status" value="1"/>
</dbReference>
<dbReference type="InterPro" id="IPR050155">
    <property type="entry name" value="HAD-like_hydrolase_sf"/>
</dbReference>
<dbReference type="Gene3D" id="3.40.50.1000">
    <property type="entry name" value="HAD superfamily/HAD-like"/>
    <property type="match status" value="1"/>
</dbReference>
<proteinExistence type="predicted"/>
<dbReference type="KEGG" id="eaj:Q3M24_14420"/>
<sequence length="208" mass="23477">MHQAIIFDFDGTIADSFNSFFVIWNRIAVENGYRVVSAEEIEGFRGKESQDVVRALKIPFLKLPFVLHRARKEFGKIIPEIPLVAGMKETLFELQAQGIQLGLLTSNASENVQAFFTVHQLDCFDILFASSGLWGKARRIEKIITIHQLEKKQVLYVGDETRDIEAARKAGVSIAAVTWGYNNAEVLKNFSPDHLINQPHELLSFMGL</sequence>